<dbReference type="Proteomes" id="UP000503320">
    <property type="component" value="Chromosome"/>
</dbReference>
<keyword evidence="1" id="KW-0732">Signal</keyword>
<reference evidence="2 3" key="1">
    <citation type="submission" date="2019-03" db="EMBL/GenBank/DDBJ databases">
        <title>Complete Genome Sequence of Allofrancisella frigidaquae Strain SYSU 10HL1970 Isolated from Water-Cooling Systems in China.</title>
        <authorList>
            <person name="Ohrman C."/>
            <person name="Uneklint I."/>
            <person name="Sjodin A."/>
        </authorList>
    </citation>
    <scope>NUCLEOTIDE SEQUENCE [LARGE SCALE GENOMIC DNA]</scope>
    <source>
        <strain evidence="2 3">SYSU 10HL1970</strain>
    </source>
</reference>
<keyword evidence="3" id="KW-1185">Reference proteome</keyword>
<feature type="chain" id="PRO_5026978329" evidence="1">
    <location>
        <begin position="23"/>
        <end position="362"/>
    </location>
</feature>
<name>A0A6M3HVD0_9GAMM</name>
<evidence type="ECO:0000256" key="1">
    <source>
        <dbReference type="SAM" id="SignalP"/>
    </source>
</evidence>
<feature type="signal peptide" evidence="1">
    <location>
        <begin position="1"/>
        <end position="22"/>
    </location>
</feature>
<proteinExistence type="predicted"/>
<evidence type="ECO:0000313" key="2">
    <source>
        <dbReference type="EMBL" id="QIV94041.1"/>
    </source>
</evidence>
<organism evidence="2 3">
    <name type="scientific">Allofrancisella frigidaquae</name>
    <dbReference type="NCBI Taxonomy" id="1085644"/>
    <lineage>
        <taxon>Bacteria</taxon>
        <taxon>Pseudomonadati</taxon>
        <taxon>Pseudomonadota</taxon>
        <taxon>Gammaproteobacteria</taxon>
        <taxon>Thiotrichales</taxon>
        <taxon>Francisellaceae</taxon>
        <taxon>Allofrancisella</taxon>
    </lineage>
</organism>
<evidence type="ECO:0000313" key="3">
    <source>
        <dbReference type="Proteomes" id="UP000503320"/>
    </source>
</evidence>
<dbReference type="RefSeq" id="WP_172106284.1">
    <property type="nucleotide sequence ID" value="NZ_CP038017.1"/>
</dbReference>
<protein>
    <submittedName>
        <fullName evidence="2">Uncharacterized protein</fullName>
    </submittedName>
</protein>
<dbReference type="AlphaFoldDB" id="A0A6M3HVD0"/>
<accession>A0A6M3HVD0</accession>
<dbReference type="EMBL" id="CP038017">
    <property type="protein sequence ID" value="QIV94041.1"/>
    <property type="molecule type" value="Genomic_DNA"/>
</dbReference>
<sequence length="362" mass="41321">MKKIIKYSTLVAVICLSNSALASSNDITEQKSDRDTINEYIAQHFNLDTYKHFYQPFPNWLDHLLELENSYIYDQDYSYDDTYTSSVDKPEIYEENTTITQIGSTYIFENTTDETKKITAADLNNRIGKITLTLDKETGFATIDRLWSIKDLKGYYNFTYFYGEAILNLPGVIENLVYRLYTWPTSPNENNKFYSHNPIDKSYTIDENRYGGQTIIEIAPHSSSEVKIYLNLSKVKGGFDFITPMHGDVSVFFNAVGQDDTTNKVGTYYDQSEHKGYVAKFSVYDLLDRINLNIVHNRMPEYSSLPDNISLSNDIHSLVLLKGHGTYYTEEATSVKVVKQAYDSKGDPIGVATTSILATKKI</sequence>
<gene>
    <name evidence="2" type="ORF">E3E15_01180</name>
</gene>
<dbReference type="KEGG" id="afri:E3E15_01180"/>